<dbReference type="AlphaFoldDB" id="C9KL09"/>
<accession>C9KL09</accession>
<gene>
    <name evidence="5" type="ORF">MITSMUL_03862</name>
</gene>
<dbReference type="eggNOG" id="COG0778">
    <property type="taxonomic scope" value="Bacteria"/>
</dbReference>
<dbReference type="InterPro" id="IPR000415">
    <property type="entry name" value="Nitroreductase-like"/>
</dbReference>
<dbReference type="STRING" id="500635.MITSMUL_03862"/>
<reference evidence="5" key="1">
    <citation type="submission" date="2009-09" db="EMBL/GenBank/DDBJ databases">
        <authorList>
            <person name="Weinstock G."/>
            <person name="Sodergren E."/>
            <person name="Clifton S."/>
            <person name="Fulton L."/>
            <person name="Fulton B."/>
            <person name="Courtney L."/>
            <person name="Fronick C."/>
            <person name="Harrison M."/>
            <person name="Strong C."/>
            <person name="Farmer C."/>
            <person name="Delahaunty K."/>
            <person name="Markovic C."/>
            <person name="Hall O."/>
            <person name="Minx P."/>
            <person name="Tomlinson C."/>
            <person name="Mitreva M."/>
            <person name="Nelson J."/>
            <person name="Hou S."/>
            <person name="Wollam A."/>
            <person name="Pepin K.H."/>
            <person name="Johnson M."/>
            <person name="Bhonagiri V."/>
            <person name="Nash W.E."/>
            <person name="Warren W."/>
            <person name="Chinwalla A."/>
            <person name="Mardis E.R."/>
            <person name="Wilson R.K."/>
        </authorList>
    </citation>
    <scope>NUCLEOTIDE SEQUENCE [LARGE SCALE GENOMIC DNA]</scope>
    <source>
        <strain evidence="5">DSM 20544</strain>
    </source>
</reference>
<dbReference type="PANTHER" id="PTHR23026">
    <property type="entry name" value="NADPH NITROREDUCTASE"/>
    <property type="match status" value="1"/>
</dbReference>
<dbReference type="InterPro" id="IPR050627">
    <property type="entry name" value="Nitroreductase/BluB"/>
</dbReference>
<dbReference type="Pfam" id="PF00881">
    <property type="entry name" value="Nitroreductase"/>
    <property type="match status" value="1"/>
</dbReference>
<comment type="caution">
    <text evidence="5">The sequence shown here is derived from an EMBL/GenBank/DDBJ whole genome shotgun (WGS) entry which is preliminary data.</text>
</comment>
<evidence type="ECO:0000256" key="2">
    <source>
        <dbReference type="ARBA" id="ARBA00022643"/>
    </source>
</evidence>
<dbReference type="PANTHER" id="PTHR23026:SF90">
    <property type="entry name" value="IODOTYROSINE DEIODINASE 1"/>
    <property type="match status" value="1"/>
</dbReference>
<evidence type="ECO:0000313" key="6">
    <source>
        <dbReference type="Proteomes" id="UP000003671"/>
    </source>
</evidence>
<keyword evidence="3" id="KW-0560">Oxidoreductase</keyword>
<name>C9KL09_9FIRM</name>
<dbReference type="EMBL" id="ABWK02000009">
    <property type="protein sequence ID" value="EEX69809.1"/>
    <property type="molecule type" value="Genomic_DNA"/>
</dbReference>
<dbReference type="Proteomes" id="UP000003671">
    <property type="component" value="Unassembled WGS sequence"/>
</dbReference>
<organism evidence="5 6">
    <name type="scientific">Mitsuokella multacida DSM 20544</name>
    <dbReference type="NCBI Taxonomy" id="500635"/>
    <lineage>
        <taxon>Bacteria</taxon>
        <taxon>Bacillati</taxon>
        <taxon>Bacillota</taxon>
        <taxon>Negativicutes</taxon>
        <taxon>Selenomonadales</taxon>
        <taxon>Selenomonadaceae</taxon>
        <taxon>Mitsuokella</taxon>
    </lineage>
</organism>
<dbReference type="PATRIC" id="fig|500635.8.peg.1221"/>
<dbReference type="SUPFAM" id="SSF55469">
    <property type="entry name" value="FMN-dependent nitroreductase-like"/>
    <property type="match status" value="1"/>
</dbReference>
<keyword evidence="1" id="KW-0285">Flavoprotein</keyword>
<dbReference type="HOGENOM" id="CLU_070764_7_0_9"/>
<dbReference type="InterPro" id="IPR029479">
    <property type="entry name" value="Nitroreductase"/>
</dbReference>
<evidence type="ECO:0000313" key="5">
    <source>
        <dbReference type="EMBL" id="EEX69809.1"/>
    </source>
</evidence>
<evidence type="ECO:0000256" key="3">
    <source>
        <dbReference type="ARBA" id="ARBA00023002"/>
    </source>
</evidence>
<protein>
    <submittedName>
        <fullName evidence="5">Nitroreductase family protein</fullName>
    </submittedName>
</protein>
<feature type="domain" description="Nitroreductase" evidence="4">
    <location>
        <begin position="21"/>
        <end position="187"/>
    </location>
</feature>
<evidence type="ECO:0000259" key="4">
    <source>
        <dbReference type="Pfam" id="PF00881"/>
    </source>
</evidence>
<dbReference type="GO" id="GO:0016491">
    <property type="term" value="F:oxidoreductase activity"/>
    <property type="evidence" value="ECO:0007669"/>
    <property type="project" value="UniProtKB-KW"/>
</dbReference>
<sequence>MRYLFFEIEKECNTMDVFSCIATRHSTRKFKEEPVPQELLDKVIEAGRQAPSGKHKNQNHFLVIRKQETMQELAALVQQEFAKMEVTPENDDNFGGAIRASKKGSYTFLYNPAAFIIVANKKDYGNNFADASCAMQNMMLAANALGLGSCWINQLRWLQGNPVLTAYLQELGMKEDEAVYASLSLGYPDTQDGLPNRRIVPVTGNPVTYVD</sequence>
<evidence type="ECO:0000256" key="1">
    <source>
        <dbReference type="ARBA" id="ARBA00022630"/>
    </source>
</evidence>
<keyword evidence="2" id="KW-0288">FMN</keyword>
<keyword evidence="6" id="KW-1185">Reference proteome</keyword>
<dbReference type="CDD" id="cd02136">
    <property type="entry name" value="PnbA_NfnB-like"/>
    <property type="match status" value="1"/>
</dbReference>
<dbReference type="Gene3D" id="3.40.109.10">
    <property type="entry name" value="NADH Oxidase"/>
    <property type="match status" value="1"/>
</dbReference>
<proteinExistence type="predicted"/>